<evidence type="ECO:0000313" key="2">
    <source>
        <dbReference type="Proteomes" id="UP000886998"/>
    </source>
</evidence>
<name>A0A8X7CHQ9_9ARAC</name>
<proteinExistence type="predicted"/>
<accession>A0A8X7CHQ9</accession>
<dbReference type="EMBL" id="BMAV01019839">
    <property type="protein sequence ID" value="GFY73114.1"/>
    <property type="molecule type" value="Genomic_DNA"/>
</dbReference>
<keyword evidence="2" id="KW-1185">Reference proteome</keyword>
<organism evidence="1 2">
    <name type="scientific">Trichonephila inaurata madagascariensis</name>
    <dbReference type="NCBI Taxonomy" id="2747483"/>
    <lineage>
        <taxon>Eukaryota</taxon>
        <taxon>Metazoa</taxon>
        <taxon>Ecdysozoa</taxon>
        <taxon>Arthropoda</taxon>
        <taxon>Chelicerata</taxon>
        <taxon>Arachnida</taxon>
        <taxon>Araneae</taxon>
        <taxon>Araneomorphae</taxon>
        <taxon>Entelegynae</taxon>
        <taxon>Araneoidea</taxon>
        <taxon>Nephilidae</taxon>
        <taxon>Trichonephila</taxon>
        <taxon>Trichonephila inaurata</taxon>
    </lineage>
</organism>
<evidence type="ECO:0000313" key="1">
    <source>
        <dbReference type="EMBL" id="GFY73114.1"/>
    </source>
</evidence>
<protein>
    <submittedName>
        <fullName evidence="1">Uncharacterized protein</fullName>
    </submittedName>
</protein>
<comment type="caution">
    <text evidence="1">The sequence shown here is derived from an EMBL/GenBank/DDBJ whole genome shotgun (WGS) entry which is preliminary data.</text>
</comment>
<feature type="non-terminal residue" evidence="1">
    <location>
        <position position="13"/>
    </location>
</feature>
<sequence>WRNFLSNQRRYMT</sequence>
<gene>
    <name evidence="1" type="ORF">TNIN_32341</name>
</gene>
<dbReference type="Proteomes" id="UP000886998">
    <property type="component" value="Unassembled WGS sequence"/>
</dbReference>
<reference evidence="1" key="1">
    <citation type="submission" date="2020-08" db="EMBL/GenBank/DDBJ databases">
        <title>Multicomponent nature underlies the extraordinary mechanical properties of spider dragline silk.</title>
        <authorList>
            <person name="Kono N."/>
            <person name="Nakamura H."/>
            <person name="Mori M."/>
            <person name="Yoshida Y."/>
            <person name="Ohtoshi R."/>
            <person name="Malay A.D."/>
            <person name="Moran D.A.P."/>
            <person name="Tomita M."/>
            <person name="Numata K."/>
            <person name="Arakawa K."/>
        </authorList>
    </citation>
    <scope>NUCLEOTIDE SEQUENCE</scope>
</reference>